<dbReference type="AlphaFoldDB" id="A0A316G8F5"/>
<accession>A0A316G8F5</accession>
<reference evidence="1 2" key="1">
    <citation type="submission" date="2018-05" db="EMBL/GenBank/DDBJ databases">
        <title>Genomic Encyclopedia of Type Strains, Phase IV (KMG-IV): sequencing the most valuable type-strain genomes for metagenomic binning, comparative biology and taxonomic classification.</title>
        <authorList>
            <person name="Goeker M."/>
        </authorList>
    </citation>
    <scope>NUCLEOTIDE SEQUENCE [LARGE SCALE GENOMIC DNA]</scope>
    <source>
        <strain evidence="1 2">DSM 25350</strain>
    </source>
</reference>
<proteinExistence type="predicted"/>
<gene>
    <name evidence="1" type="ORF">C8D97_10634</name>
</gene>
<dbReference type="Proteomes" id="UP000245790">
    <property type="component" value="Unassembled WGS sequence"/>
</dbReference>
<sequence>MSVNNSNEIVFEFCGGLGTKSELAWEPIHHAKLVQGKLHGVVTTNQHLFNWVGERAKTNM</sequence>
<comment type="caution">
    <text evidence="1">The sequence shown here is derived from an EMBL/GenBank/DDBJ whole genome shotgun (WGS) entry which is preliminary data.</text>
</comment>
<name>A0A316G8F5_9GAMM</name>
<dbReference type="EMBL" id="QGGU01000006">
    <property type="protein sequence ID" value="PWK50747.1"/>
    <property type="molecule type" value="Genomic_DNA"/>
</dbReference>
<protein>
    <submittedName>
        <fullName evidence="1">Uncharacterized protein</fullName>
    </submittedName>
</protein>
<evidence type="ECO:0000313" key="2">
    <source>
        <dbReference type="Proteomes" id="UP000245790"/>
    </source>
</evidence>
<keyword evidence="2" id="KW-1185">Reference proteome</keyword>
<evidence type="ECO:0000313" key="1">
    <source>
        <dbReference type="EMBL" id="PWK50747.1"/>
    </source>
</evidence>
<organism evidence="1 2">
    <name type="scientific">Pleionea mediterranea</name>
    <dbReference type="NCBI Taxonomy" id="523701"/>
    <lineage>
        <taxon>Bacteria</taxon>
        <taxon>Pseudomonadati</taxon>
        <taxon>Pseudomonadota</taxon>
        <taxon>Gammaproteobacteria</taxon>
        <taxon>Oceanospirillales</taxon>
        <taxon>Pleioneaceae</taxon>
        <taxon>Pleionea</taxon>
    </lineage>
</organism>